<dbReference type="GO" id="GO:0009055">
    <property type="term" value="F:electron transfer activity"/>
    <property type="evidence" value="ECO:0007669"/>
    <property type="project" value="InterPro"/>
</dbReference>
<dbReference type="OrthoDB" id="9814708at2"/>
<keyword evidence="7" id="KW-0812">Transmembrane</keyword>
<accession>A0A3M6QIW1</accession>
<keyword evidence="3 6" id="KW-0479">Metal-binding</keyword>
<keyword evidence="5 6" id="KW-0408">Iron</keyword>
<dbReference type="RefSeq" id="WP_122231796.1">
    <property type="nucleotide sequence ID" value="NZ_RDQO01000007.1"/>
</dbReference>
<evidence type="ECO:0000256" key="1">
    <source>
        <dbReference type="ARBA" id="ARBA00022448"/>
    </source>
</evidence>
<organism evidence="9 10">
    <name type="scientific">Corticibacter populi</name>
    <dbReference type="NCBI Taxonomy" id="1550736"/>
    <lineage>
        <taxon>Bacteria</taxon>
        <taxon>Pseudomonadati</taxon>
        <taxon>Pseudomonadota</taxon>
        <taxon>Betaproteobacteria</taxon>
        <taxon>Burkholderiales</taxon>
        <taxon>Comamonadaceae</taxon>
        <taxon>Corticibacter</taxon>
    </lineage>
</organism>
<dbReference type="GO" id="GO:0005506">
    <property type="term" value="F:iron ion binding"/>
    <property type="evidence" value="ECO:0007669"/>
    <property type="project" value="InterPro"/>
</dbReference>
<sequence length="177" mass="18006">MSASVQTGESHTGPTESSRQSLLATAYAVLLPLFILCALAYYAISTHTRANSDSQQLAATDARISKVGGIEIRDANRPLVGGQVVYEAQCAACHASGVAGAPTFGDASAWTARIDTGFDALVKSALEGKGAMAPQGGGNFSDLEIARAVAYMTHAAGASFAEPDPESGEGESSTPAP</sequence>
<dbReference type="PANTHER" id="PTHR40942:SF4">
    <property type="entry name" value="CYTOCHROME C5"/>
    <property type="match status" value="1"/>
</dbReference>
<name>A0A3M6QIW1_9BURK</name>
<evidence type="ECO:0000256" key="6">
    <source>
        <dbReference type="PROSITE-ProRule" id="PRU00433"/>
    </source>
</evidence>
<comment type="caution">
    <text evidence="9">The sequence shown here is derived from an EMBL/GenBank/DDBJ whole genome shotgun (WGS) entry which is preliminary data.</text>
</comment>
<evidence type="ECO:0000256" key="2">
    <source>
        <dbReference type="ARBA" id="ARBA00022617"/>
    </source>
</evidence>
<dbReference type="EMBL" id="RDQO01000007">
    <property type="protein sequence ID" value="RMX03020.1"/>
    <property type="molecule type" value="Genomic_DNA"/>
</dbReference>
<evidence type="ECO:0000313" key="9">
    <source>
        <dbReference type="EMBL" id="RMX03020.1"/>
    </source>
</evidence>
<dbReference type="PROSITE" id="PS51007">
    <property type="entry name" value="CYTC"/>
    <property type="match status" value="1"/>
</dbReference>
<evidence type="ECO:0000256" key="7">
    <source>
        <dbReference type="SAM" id="Phobius"/>
    </source>
</evidence>
<keyword evidence="7" id="KW-1133">Transmembrane helix</keyword>
<dbReference type="Gene3D" id="1.10.760.10">
    <property type="entry name" value="Cytochrome c-like domain"/>
    <property type="match status" value="1"/>
</dbReference>
<dbReference type="Pfam" id="PF13442">
    <property type="entry name" value="Cytochrome_CBB3"/>
    <property type="match status" value="1"/>
</dbReference>
<evidence type="ECO:0000256" key="3">
    <source>
        <dbReference type="ARBA" id="ARBA00022723"/>
    </source>
</evidence>
<dbReference type="InterPro" id="IPR002323">
    <property type="entry name" value="Cyt_CIE"/>
</dbReference>
<dbReference type="PANTHER" id="PTHR40942">
    <property type="match status" value="1"/>
</dbReference>
<dbReference type="InterPro" id="IPR036909">
    <property type="entry name" value="Cyt_c-like_dom_sf"/>
</dbReference>
<dbReference type="PRINTS" id="PR00607">
    <property type="entry name" value="CYTCHROMECIE"/>
</dbReference>
<keyword evidence="1" id="KW-0813">Transport</keyword>
<keyword evidence="7" id="KW-0472">Membrane</keyword>
<feature type="domain" description="Cytochrome c" evidence="8">
    <location>
        <begin position="77"/>
        <end position="156"/>
    </location>
</feature>
<dbReference type="SUPFAM" id="SSF46626">
    <property type="entry name" value="Cytochrome c"/>
    <property type="match status" value="1"/>
</dbReference>
<dbReference type="Proteomes" id="UP000278006">
    <property type="component" value="Unassembled WGS sequence"/>
</dbReference>
<gene>
    <name evidence="9" type="ORF">D8I35_17770</name>
</gene>
<reference evidence="9 10" key="1">
    <citation type="submission" date="2018-10" db="EMBL/GenBank/DDBJ databases">
        <title>Draft genome of Cortibacter populi DSM10536.</title>
        <authorList>
            <person name="Bernier A.-M."/>
            <person name="Bernard K."/>
        </authorList>
    </citation>
    <scope>NUCLEOTIDE SEQUENCE [LARGE SCALE GENOMIC DNA]</scope>
    <source>
        <strain evidence="9 10">DSM 105136</strain>
    </source>
</reference>
<evidence type="ECO:0000313" key="10">
    <source>
        <dbReference type="Proteomes" id="UP000278006"/>
    </source>
</evidence>
<proteinExistence type="predicted"/>
<keyword evidence="2 6" id="KW-0349">Heme</keyword>
<dbReference type="AlphaFoldDB" id="A0A3M6QIW1"/>
<dbReference type="InterPro" id="IPR009056">
    <property type="entry name" value="Cyt_c-like_dom"/>
</dbReference>
<feature type="transmembrane region" description="Helical" evidence="7">
    <location>
        <begin position="24"/>
        <end position="44"/>
    </location>
</feature>
<keyword evidence="4" id="KW-0249">Electron transport</keyword>
<evidence type="ECO:0000256" key="4">
    <source>
        <dbReference type="ARBA" id="ARBA00022982"/>
    </source>
</evidence>
<dbReference type="GO" id="GO:0020037">
    <property type="term" value="F:heme binding"/>
    <property type="evidence" value="ECO:0007669"/>
    <property type="project" value="InterPro"/>
</dbReference>
<evidence type="ECO:0000259" key="8">
    <source>
        <dbReference type="PROSITE" id="PS51007"/>
    </source>
</evidence>
<keyword evidence="10" id="KW-1185">Reference proteome</keyword>
<evidence type="ECO:0000256" key="5">
    <source>
        <dbReference type="ARBA" id="ARBA00023004"/>
    </source>
</evidence>
<protein>
    <submittedName>
        <fullName evidence="9">Cytochrome c5 family protein</fullName>
    </submittedName>
</protein>